<feature type="domain" description="Brinker DNA-binding" evidence="1">
    <location>
        <begin position="6"/>
        <end position="49"/>
    </location>
</feature>
<reference evidence="2" key="1">
    <citation type="journal article" date="2020" name="Cell">
        <title>Large-Scale Comparative Analyses of Tick Genomes Elucidate Their Genetic Diversity and Vector Capacities.</title>
        <authorList>
            <consortium name="Tick Genome and Microbiome Consortium (TIGMIC)"/>
            <person name="Jia N."/>
            <person name="Wang J."/>
            <person name="Shi W."/>
            <person name="Du L."/>
            <person name="Sun Y."/>
            <person name="Zhan W."/>
            <person name="Jiang J.F."/>
            <person name="Wang Q."/>
            <person name="Zhang B."/>
            <person name="Ji P."/>
            <person name="Bell-Sakyi L."/>
            <person name="Cui X.M."/>
            <person name="Yuan T.T."/>
            <person name="Jiang B.G."/>
            <person name="Yang W.F."/>
            <person name="Lam T.T."/>
            <person name="Chang Q.C."/>
            <person name="Ding S.J."/>
            <person name="Wang X.J."/>
            <person name="Zhu J.G."/>
            <person name="Ruan X.D."/>
            <person name="Zhao L."/>
            <person name="Wei J.T."/>
            <person name="Ye R.Z."/>
            <person name="Que T.C."/>
            <person name="Du C.H."/>
            <person name="Zhou Y.H."/>
            <person name="Cheng J.X."/>
            <person name="Dai P.F."/>
            <person name="Guo W.B."/>
            <person name="Han X.H."/>
            <person name="Huang E.J."/>
            <person name="Li L.F."/>
            <person name="Wei W."/>
            <person name="Gao Y.C."/>
            <person name="Liu J.Z."/>
            <person name="Shao H.Z."/>
            <person name="Wang X."/>
            <person name="Wang C.C."/>
            <person name="Yang T.C."/>
            <person name="Huo Q.B."/>
            <person name="Li W."/>
            <person name="Chen H.Y."/>
            <person name="Chen S.E."/>
            <person name="Zhou L.G."/>
            <person name="Ni X.B."/>
            <person name="Tian J.H."/>
            <person name="Sheng Y."/>
            <person name="Liu T."/>
            <person name="Pan Y.S."/>
            <person name="Xia L.Y."/>
            <person name="Li J."/>
            <person name="Zhao F."/>
            <person name="Cao W.C."/>
        </authorList>
    </citation>
    <scope>NUCLEOTIDE SEQUENCE</scope>
    <source>
        <strain evidence="2">Rsan-2018</strain>
    </source>
</reference>
<evidence type="ECO:0000313" key="2">
    <source>
        <dbReference type="EMBL" id="KAH7985923.1"/>
    </source>
</evidence>
<proteinExistence type="predicted"/>
<dbReference type="VEuPathDB" id="VectorBase:RSAN_036389"/>
<keyword evidence="3" id="KW-1185">Reference proteome</keyword>
<protein>
    <recommendedName>
        <fullName evidence="1">Brinker DNA-binding domain-containing protein</fullName>
    </recommendedName>
</protein>
<gene>
    <name evidence="2" type="ORF">HPB52_025300</name>
</gene>
<dbReference type="Pfam" id="PF09607">
    <property type="entry name" value="BrkDBD"/>
    <property type="match status" value="1"/>
</dbReference>
<comment type="caution">
    <text evidence="2">The sequence shown here is derived from an EMBL/GenBank/DDBJ whole genome shotgun (WGS) entry which is preliminary data.</text>
</comment>
<sequence>MGRHLRSFTAAFKLQVIEYAGEHSKQEAGRKCDIDEKRMHYWIKQKDALAATNRSRKEFRGKKCKYPEPEGELVKYVDTRRDGYAVSTDMTRMKALAIARHM</sequence>
<dbReference type="AlphaFoldDB" id="A0A9D4YRG3"/>
<evidence type="ECO:0000259" key="1">
    <source>
        <dbReference type="Pfam" id="PF09607"/>
    </source>
</evidence>
<dbReference type="InterPro" id="IPR018586">
    <property type="entry name" value="Brinker_DNA-bd"/>
</dbReference>
<organism evidence="2 3">
    <name type="scientific">Rhipicephalus sanguineus</name>
    <name type="common">Brown dog tick</name>
    <name type="synonym">Ixodes sanguineus</name>
    <dbReference type="NCBI Taxonomy" id="34632"/>
    <lineage>
        <taxon>Eukaryota</taxon>
        <taxon>Metazoa</taxon>
        <taxon>Ecdysozoa</taxon>
        <taxon>Arthropoda</taxon>
        <taxon>Chelicerata</taxon>
        <taxon>Arachnida</taxon>
        <taxon>Acari</taxon>
        <taxon>Parasitiformes</taxon>
        <taxon>Ixodida</taxon>
        <taxon>Ixodoidea</taxon>
        <taxon>Ixodidae</taxon>
        <taxon>Rhipicephalinae</taxon>
        <taxon>Rhipicephalus</taxon>
        <taxon>Rhipicephalus</taxon>
    </lineage>
</organism>
<evidence type="ECO:0000313" key="3">
    <source>
        <dbReference type="Proteomes" id="UP000821837"/>
    </source>
</evidence>
<dbReference type="EMBL" id="JABSTV010000648">
    <property type="protein sequence ID" value="KAH7985923.1"/>
    <property type="molecule type" value="Genomic_DNA"/>
</dbReference>
<dbReference type="Gene3D" id="1.10.10.60">
    <property type="entry name" value="Homeodomain-like"/>
    <property type="match status" value="1"/>
</dbReference>
<name>A0A9D4YRG3_RHISA</name>
<accession>A0A9D4YRG3</accession>
<dbReference type="Proteomes" id="UP000821837">
    <property type="component" value="Unassembled WGS sequence"/>
</dbReference>
<reference evidence="2" key="2">
    <citation type="submission" date="2021-09" db="EMBL/GenBank/DDBJ databases">
        <authorList>
            <person name="Jia N."/>
            <person name="Wang J."/>
            <person name="Shi W."/>
            <person name="Du L."/>
            <person name="Sun Y."/>
            <person name="Zhan W."/>
            <person name="Jiang J."/>
            <person name="Wang Q."/>
            <person name="Zhang B."/>
            <person name="Ji P."/>
            <person name="Sakyi L.B."/>
            <person name="Cui X."/>
            <person name="Yuan T."/>
            <person name="Jiang B."/>
            <person name="Yang W."/>
            <person name="Lam T.T.-Y."/>
            <person name="Chang Q."/>
            <person name="Ding S."/>
            <person name="Wang X."/>
            <person name="Zhu J."/>
            <person name="Ruan X."/>
            <person name="Zhao L."/>
            <person name="Wei J."/>
            <person name="Que T."/>
            <person name="Du C."/>
            <person name="Cheng J."/>
            <person name="Dai P."/>
            <person name="Han X."/>
            <person name="Huang E."/>
            <person name="Gao Y."/>
            <person name="Liu J."/>
            <person name="Shao H."/>
            <person name="Ye R."/>
            <person name="Li L."/>
            <person name="Wei W."/>
            <person name="Wang X."/>
            <person name="Wang C."/>
            <person name="Huo Q."/>
            <person name="Li W."/>
            <person name="Guo W."/>
            <person name="Chen H."/>
            <person name="Chen S."/>
            <person name="Zhou L."/>
            <person name="Zhou L."/>
            <person name="Ni X."/>
            <person name="Tian J."/>
            <person name="Zhou Y."/>
            <person name="Sheng Y."/>
            <person name="Liu T."/>
            <person name="Pan Y."/>
            <person name="Xia L."/>
            <person name="Li J."/>
            <person name="Zhao F."/>
            <person name="Cao W."/>
        </authorList>
    </citation>
    <scope>NUCLEOTIDE SEQUENCE</scope>
    <source>
        <strain evidence="2">Rsan-2018</strain>
        <tissue evidence="2">Larvae</tissue>
    </source>
</reference>